<keyword evidence="5" id="KW-0812">Transmembrane</keyword>
<feature type="domain" description="Fungal lipase-type" evidence="6">
    <location>
        <begin position="238"/>
        <end position="417"/>
    </location>
</feature>
<dbReference type="OrthoDB" id="44149at2759"/>
<evidence type="ECO:0000256" key="1">
    <source>
        <dbReference type="ARBA" id="ARBA00022801"/>
    </source>
</evidence>
<dbReference type="Pfam" id="PF01764">
    <property type="entry name" value="Lipase_3"/>
    <property type="match status" value="1"/>
</dbReference>
<accession>A0A9K3LWJ2</accession>
<dbReference type="EMBL" id="JAGRRH010000005">
    <property type="protein sequence ID" value="KAG7369863.1"/>
    <property type="molecule type" value="Genomic_DNA"/>
</dbReference>
<dbReference type="GO" id="GO:0016042">
    <property type="term" value="P:lipid catabolic process"/>
    <property type="evidence" value="ECO:0007669"/>
    <property type="project" value="UniProtKB-KW"/>
</dbReference>
<protein>
    <submittedName>
        <fullName evidence="7">Lipase family protein</fullName>
    </submittedName>
</protein>
<evidence type="ECO:0000256" key="2">
    <source>
        <dbReference type="ARBA" id="ARBA00022963"/>
    </source>
</evidence>
<dbReference type="Proteomes" id="UP000693970">
    <property type="component" value="Unassembled WGS sequence"/>
</dbReference>
<evidence type="ECO:0000313" key="8">
    <source>
        <dbReference type="Proteomes" id="UP000693970"/>
    </source>
</evidence>
<feature type="compositionally biased region" description="Low complexity" evidence="4">
    <location>
        <begin position="267"/>
        <end position="277"/>
    </location>
</feature>
<dbReference type="PANTHER" id="PTHR31403:SF7">
    <property type="entry name" value="PHOSPHOLIPASE A1-IGAMMA3, CHLOROPLASTIC"/>
    <property type="match status" value="1"/>
</dbReference>
<evidence type="ECO:0000313" key="7">
    <source>
        <dbReference type="EMBL" id="KAG7369863.1"/>
    </source>
</evidence>
<dbReference type="CDD" id="cd00519">
    <property type="entry name" value="Lipase_3"/>
    <property type="match status" value="1"/>
</dbReference>
<evidence type="ECO:0000259" key="6">
    <source>
        <dbReference type="Pfam" id="PF01764"/>
    </source>
</evidence>
<dbReference type="PANTHER" id="PTHR31403">
    <property type="entry name" value="PHOSPHOLIPASE A1-IBETA2, CHLOROPLASTIC"/>
    <property type="match status" value="1"/>
</dbReference>
<keyword evidence="2" id="KW-0442">Lipid degradation</keyword>
<feature type="transmembrane region" description="Helical" evidence="5">
    <location>
        <begin position="422"/>
        <end position="450"/>
    </location>
</feature>
<reference evidence="7" key="2">
    <citation type="submission" date="2021-04" db="EMBL/GenBank/DDBJ databases">
        <authorList>
            <person name="Podell S."/>
        </authorList>
    </citation>
    <scope>NUCLEOTIDE SEQUENCE</scope>
    <source>
        <strain evidence="7">Hildebrandi</strain>
    </source>
</reference>
<dbReference type="AlphaFoldDB" id="A0A9K3LWJ2"/>
<sequence length="592" mass="67304">MGTRNATKKPITDPKREVLLTSSSATQQQGQCGVELSATMASSSVDGMAQITTTIKEQADRTTLARDTPGGFYLPLTSHADDNPTITVYDEVKEMLLSAVLTYGVVHLRKLASNKPPNNKKDTMETENEKRSRMMSFMLAEHLLTLPISAKEVVRLVSKYRDDIVAQVGKEATVDLYLTAFDDIQSSESSRELELELNSATSQVSLVSFDIMVVGDERADDDLVYSICVDTSRRRITVSFRGCSCRKDWLVCCQTYLKELDNPLFQNTNSSSQQSNQRCHKSSVSSSRKQPPKIAIHSGYYKYLFAPREEDDGKAKFDSIMGHLNRLVQQYPGYSVYVTGHSLGAALATVFSFHAAASGLLKPANDSYESPTVTCINFASPMVGNIDFEKAFRELEDRGNVRCLRVTNYYDIFTQLPDRGNWLYLLVFMPCVGVHLLAYFGVSLLFFMCFQTNVYRHVGMNLHMYRGHKCWTAWLAIRRRRKGMDPSEAEREDNEFRYWYKVKHSHGTADNFALRVVQDFKKHMKQLIQRMLALPLLTNFDANHRAHEHLRRIKGLEWELKQVQMKDLYRLRTPPSSPDRSAAHIPTNLCLV</sequence>
<evidence type="ECO:0000256" key="5">
    <source>
        <dbReference type="SAM" id="Phobius"/>
    </source>
</evidence>
<comment type="caution">
    <text evidence="7">The sequence shown here is derived from an EMBL/GenBank/DDBJ whole genome shotgun (WGS) entry which is preliminary data.</text>
</comment>
<name>A0A9K3LWJ2_9STRA</name>
<proteinExistence type="predicted"/>
<evidence type="ECO:0000256" key="4">
    <source>
        <dbReference type="SAM" id="MobiDB-lite"/>
    </source>
</evidence>
<keyword evidence="8" id="KW-1185">Reference proteome</keyword>
<keyword evidence="5" id="KW-1133">Transmembrane helix</keyword>
<gene>
    <name evidence="7" type="ORF">IV203_027609</name>
</gene>
<organism evidence="7 8">
    <name type="scientific">Nitzschia inconspicua</name>
    <dbReference type="NCBI Taxonomy" id="303405"/>
    <lineage>
        <taxon>Eukaryota</taxon>
        <taxon>Sar</taxon>
        <taxon>Stramenopiles</taxon>
        <taxon>Ochrophyta</taxon>
        <taxon>Bacillariophyta</taxon>
        <taxon>Bacillariophyceae</taxon>
        <taxon>Bacillariophycidae</taxon>
        <taxon>Bacillariales</taxon>
        <taxon>Bacillariaceae</taxon>
        <taxon>Nitzschia</taxon>
    </lineage>
</organism>
<keyword evidence="5" id="KW-0472">Membrane</keyword>
<dbReference type="GO" id="GO:0016787">
    <property type="term" value="F:hydrolase activity"/>
    <property type="evidence" value="ECO:0007669"/>
    <property type="project" value="UniProtKB-KW"/>
</dbReference>
<feature type="region of interest" description="Disordered" evidence="4">
    <location>
        <begin position="267"/>
        <end position="291"/>
    </location>
</feature>
<keyword evidence="1" id="KW-0378">Hydrolase</keyword>
<evidence type="ECO:0000256" key="3">
    <source>
        <dbReference type="ARBA" id="ARBA00023098"/>
    </source>
</evidence>
<reference evidence="7" key="1">
    <citation type="journal article" date="2021" name="Sci. Rep.">
        <title>Diploid genomic architecture of Nitzschia inconspicua, an elite biomass production diatom.</title>
        <authorList>
            <person name="Oliver A."/>
            <person name="Podell S."/>
            <person name="Pinowska A."/>
            <person name="Traller J.C."/>
            <person name="Smith S.R."/>
            <person name="McClure R."/>
            <person name="Beliaev A."/>
            <person name="Bohutskyi P."/>
            <person name="Hill E.A."/>
            <person name="Rabines A."/>
            <person name="Zheng H."/>
            <person name="Allen L.Z."/>
            <person name="Kuo A."/>
            <person name="Grigoriev I.V."/>
            <person name="Allen A.E."/>
            <person name="Hazlebeck D."/>
            <person name="Allen E.E."/>
        </authorList>
    </citation>
    <scope>NUCLEOTIDE SEQUENCE</scope>
    <source>
        <strain evidence="7">Hildebrandi</strain>
    </source>
</reference>
<dbReference type="InterPro" id="IPR002921">
    <property type="entry name" value="Fungal_lipase-type"/>
</dbReference>
<keyword evidence="3" id="KW-0443">Lipid metabolism</keyword>